<dbReference type="Proteomes" id="UP000664601">
    <property type="component" value="Unassembled WGS sequence"/>
</dbReference>
<comment type="caution">
    <text evidence="1">The sequence shown here is derived from an EMBL/GenBank/DDBJ whole genome shotgun (WGS) entry which is preliminary data.</text>
</comment>
<reference evidence="1 2" key="1">
    <citation type="submission" date="2021-03" db="EMBL/GenBank/DDBJ databases">
        <title>Enterococcal diversity collection.</title>
        <authorList>
            <person name="Gilmore M.S."/>
            <person name="Schwartzman J."/>
            <person name="Van Tyne D."/>
            <person name="Martin M."/>
            <person name="Earl A.M."/>
            <person name="Manson A.L."/>
            <person name="Straub T."/>
            <person name="Salamzade R."/>
            <person name="Saavedra J."/>
            <person name="Lebreton F."/>
            <person name="Prichula J."/>
            <person name="Schaufler K."/>
            <person name="Gaca A."/>
            <person name="Sgardioli B."/>
            <person name="Wagenaar J."/>
            <person name="Strong T."/>
        </authorList>
    </citation>
    <scope>NUCLEOTIDE SEQUENCE [LARGE SCALE GENOMIC DNA]</scope>
    <source>
        <strain evidence="1 2">669A</strain>
    </source>
</reference>
<accession>A0ABS3LGL2</accession>
<protein>
    <submittedName>
        <fullName evidence="1">Uncharacterized protein</fullName>
    </submittedName>
</protein>
<organism evidence="1 2">
    <name type="scientific">Candidatus Enterococcus moelleringii</name>
    <dbReference type="NCBI Taxonomy" id="2815325"/>
    <lineage>
        <taxon>Bacteria</taxon>
        <taxon>Bacillati</taxon>
        <taxon>Bacillota</taxon>
        <taxon>Bacilli</taxon>
        <taxon>Lactobacillales</taxon>
        <taxon>Enterococcaceae</taxon>
        <taxon>Enterococcus</taxon>
    </lineage>
</organism>
<dbReference type="EMBL" id="JAFREM010000042">
    <property type="protein sequence ID" value="MBO1308772.1"/>
    <property type="molecule type" value="Genomic_DNA"/>
</dbReference>
<proteinExistence type="predicted"/>
<keyword evidence="2" id="KW-1185">Reference proteome</keyword>
<name>A0ABS3LGL2_9ENTE</name>
<dbReference type="RefSeq" id="WP_207675762.1">
    <property type="nucleotide sequence ID" value="NZ_JAFREM010000042.1"/>
</dbReference>
<gene>
    <name evidence="1" type="ORF">JZO70_21550</name>
</gene>
<sequence>MIFLLGLLLLVALISWKYHNVNLQKKKVYFQQIDAYEHKRKEDILRRAKMSVATSNTHAQHMDDSYAYSSFKKTA</sequence>
<evidence type="ECO:0000313" key="2">
    <source>
        <dbReference type="Proteomes" id="UP000664601"/>
    </source>
</evidence>
<evidence type="ECO:0000313" key="1">
    <source>
        <dbReference type="EMBL" id="MBO1308772.1"/>
    </source>
</evidence>